<accession>A0ABQ6H3S6</accession>
<protein>
    <recommendedName>
        <fullName evidence="3">DUF2989 domain-containing protein</fullName>
    </recommendedName>
</protein>
<evidence type="ECO:0000313" key="2">
    <source>
        <dbReference type="Proteomes" id="UP001157133"/>
    </source>
</evidence>
<dbReference type="PROSITE" id="PS51257">
    <property type="entry name" value="PROKAR_LIPOPROTEIN"/>
    <property type="match status" value="1"/>
</dbReference>
<organism evidence="1 2">
    <name type="scientific">Thalassotalea eurytherma</name>
    <dbReference type="NCBI Taxonomy" id="1144278"/>
    <lineage>
        <taxon>Bacteria</taxon>
        <taxon>Pseudomonadati</taxon>
        <taxon>Pseudomonadota</taxon>
        <taxon>Gammaproteobacteria</taxon>
        <taxon>Alteromonadales</taxon>
        <taxon>Colwelliaceae</taxon>
        <taxon>Thalassotalea</taxon>
    </lineage>
</organism>
<reference evidence="1 2" key="1">
    <citation type="submission" date="2023-03" db="EMBL/GenBank/DDBJ databases">
        <title>Draft genome sequence of Thalassotalea eurytherma JCM 18482T.</title>
        <authorList>
            <person name="Sawabe T."/>
        </authorList>
    </citation>
    <scope>NUCLEOTIDE SEQUENCE [LARGE SCALE GENOMIC DNA]</scope>
    <source>
        <strain evidence="1 2">JCM 18482</strain>
    </source>
</reference>
<keyword evidence="2" id="KW-1185">Reference proteome</keyword>
<comment type="caution">
    <text evidence="1">The sequence shown here is derived from an EMBL/GenBank/DDBJ whole genome shotgun (WGS) entry which is preliminary data.</text>
</comment>
<gene>
    <name evidence="1" type="ORF">theurythT_17040</name>
</gene>
<evidence type="ECO:0008006" key="3">
    <source>
        <dbReference type="Google" id="ProtNLM"/>
    </source>
</evidence>
<dbReference type="Proteomes" id="UP001157133">
    <property type="component" value="Unassembled WGS sequence"/>
</dbReference>
<proteinExistence type="predicted"/>
<evidence type="ECO:0000313" key="1">
    <source>
        <dbReference type="EMBL" id="GLX82252.1"/>
    </source>
</evidence>
<dbReference type="EMBL" id="BSSU01000008">
    <property type="protein sequence ID" value="GLX82252.1"/>
    <property type="molecule type" value="Genomic_DNA"/>
</dbReference>
<dbReference type="InterPro" id="IPR021372">
    <property type="entry name" value="DUF2989"/>
</dbReference>
<name>A0ABQ6H3S6_9GAMM</name>
<sequence>MRSVLPIICSMIFLTGCEQSVSISTMCEADPQICVDIHDDNWCRKERKSLLLHNYNVKQTNQDIDKYKELIAFEEYIGCMSLASQIEHIKLKEKKTNRVNSLLNAEKRFTQLAENTKQSNNAHLLYFHWSRFLDKDAMAKFTAKEGSAELETAELQQFLASYYIKRDPDKTLGILFHSLELTPAGAELNHEVFESIANIFNDKDEYKQTYIWLKVLQLHKPDDQHLSENLINLFIEKHGLNIAFLDTVAEATLTNIQEGRFKAPQY</sequence>
<dbReference type="Pfam" id="PF11207">
    <property type="entry name" value="DUF2989"/>
    <property type="match status" value="1"/>
</dbReference>